<evidence type="ECO:0000313" key="1">
    <source>
        <dbReference type="EMBL" id="EFO16877.1"/>
    </source>
</evidence>
<proteinExistence type="predicted"/>
<dbReference type="KEGG" id="loa:LOAG_11626"/>
<dbReference type="CTD" id="9949084"/>
<dbReference type="RefSeq" id="XP_003147192.1">
    <property type="nucleotide sequence ID" value="XM_003147144.1"/>
</dbReference>
<dbReference type="GeneID" id="9949084"/>
<sequence>MKIHMMTHTDVKSHGCCMVVRHARNVSEKSRICKDTQQYMTKIGQSSVVLPYTENLQLRNPLLSHSIGELTQSTQDDSFSFLRNLFQQLCETQICITHLKWKTSLILL</sequence>
<reference evidence="1" key="1">
    <citation type="submission" date="2012-04" db="EMBL/GenBank/DDBJ databases">
        <title>The Genome Sequence of Loa loa.</title>
        <authorList>
            <consortium name="The Broad Institute Genome Sequencing Platform"/>
            <consortium name="Broad Institute Genome Sequencing Center for Infectious Disease"/>
            <person name="Nutman T.B."/>
            <person name="Fink D.L."/>
            <person name="Russ C."/>
            <person name="Young S."/>
            <person name="Zeng Q."/>
            <person name="Gargeya S."/>
            <person name="Alvarado L."/>
            <person name="Berlin A."/>
            <person name="Chapman S.B."/>
            <person name="Chen Z."/>
            <person name="Freedman E."/>
            <person name="Gellesch M."/>
            <person name="Goldberg J."/>
            <person name="Griggs A."/>
            <person name="Gujja S."/>
            <person name="Heilman E.R."/>
            <person name="Heiman D."/>
            <person name="Howarth C."/>
            <person name="Mehta T."/>
            <person name="Neiman D."/>
            <person name="Pearson M."/>
            <person name="Roberts A."/>
            <person name="Saif S."/>
            <person name="Shea T."/>
            <person name="Shenoy N."/>
            <person name="Sisk P."/>
            <person name="Stolte C."/>
            <person name="Sykes S."/>
            <person name="White J."/>
            <person name="Yandava C."/>
            <person name="Haas B."/>
            <person name="Henn M.R."/>
            <person name="Nusbaum C."/>
            <person name="Birren B."/>
        </authorList>
    </citation>
    <scope>NUCLEOTIDE SEQUENCE [LARGE SCALE GENOMIC DNA]</scope>
</reference>
<name>A0A1S0TML8_LOALO</name>
<protein>
    <submittedName>
        <fullName evidence="1">Uncharacterized protein</fullName>
    </submittedName>
</protein>
<dbReference type="InParanoid" id="A0A1S0TML8"/>
<dbReference type="AlphaFoldDB" id="A0A1S0TML8"/>
<gene>
    <name evidence="1" type="ORF">LOAG_11626</name>
</gene>
<organism evidence="1">
    <name type="scientific">Loa loa</name>
    <name type="common">Eye worm</name>
    <name type="synonym">Filaria loa</name>
    <dbReference type="NCBI Taxonomy" id="7209"/>
    <lineage>
        <taxon>Eukaryota</taxon>
        <taxon>Metazoa</taxon>
        <taxon>Ecdysozoa</taxon>
        <taxon>Nematoda</taxon>
        <taxon>Chromadorea</taxon>
        <taxon>Rhabditida</taxon>
        <taxon>Spirurina</taxon>
        <taxon>Spiruromorpha</taxon>
        <taxon>Filarioidea</taxon>
        <taxon>Onchocercidae</taxon>
        <taxon>Loa</taxon>
    </lineage>
</organism>
<accession>A0A1S0TML8</accession>
<dbReference type="EMBL" id="JH712268">
    <property type="protein sequence ID" value="EFO16877.1"/>
    <property type="molecule type" value="Genomic_DNA"/>
</dbReference>